<sequence>MPFQLLYVATKGAVEQIVRVLSKDFATKGITVNAVVPGATGTAMFYKGKTEEMVNQSKSTIPMGRLGTPEEIAEVITWLAGESSGWVTGQVIRANGGSA</sequence>
<dbReference type="AlphaFoldDB" id="A0A8H4QSB9"/>
<gene>
    <name evidence="3" type="ORF">D9613_008770</name>
</gene>
<dbReference type="GO" id="GO:0016614">
    <property type="term" value="F:oxidoreductase activity, acting on CH-OH group of donors"/>
    <property type="evidence" value="ECO:0007669"/>
    <property type="project" value="UniProtKB-ARBA"/>
</dbReference>
<comment type="caution">
    <text evidence="3">The sequence shown here is derived from an EMBL/GenBank/DDBJ whole genome shotgun (WGS) entry which is preliminary data.</text>
</comment>
<dbReference type="PANTHER" id="PTHR48107">
    <property type="entry name" value="NADPH-DEPENDENT ALDEHYDE REDUCTASE-LIKE PROTEIN, CHLOROPLASTIC-RELATED"/>
    <property type="match status" value="1"/>
</dbReference>
<reference evidence="3 4" key="1">
    <citation type="submission" date="2019-12" db="EMBL/GenBank/DDBJ databases">
        <authorList>
            <person name="Floudas D."/>
            <person name="Bentzer J."/>
            <person name="Ahren D."/>
            <person name="Johansson T."/>
            <person name="Persson P."/>
            <person name="Tunlid A."/>
        </authorList>
    </citation>
    <scope>NUCLEOTIDE SEQUENCE [LARGE SCALE GENOMIC DNA]</scope>
    <source>
        <strain evidence="3 4">CBS 102.39</strain>
    </source>
</reference>
<comment type="similarity">
    <text evidence="1">Belongs to the short-chain dehydrogenases/reductases (SDR) family.</text>
</comment>
<dbReference type="SUPFAM" id="SSF51735">
    <property type="entry name" value="NAD(P)-binding Rossmann-fold domains"/>
    <property type="match status" value="1"/>
</dbReference>
<evidence type="ECO:0000256" key="2">
    <source>
        <dbReference type="ARBA" id="ARBA00023002"/>
    </source>
</evidence>
<evidence type="ECO:0000256" key="1">
    <source>
        <dbReference type="ARBA" id="ARBA00006484"/>
    </source>
</evidence>
<dbReference type="PANTHER" id="PTHR48107:SF7">
    <property type="entry name" value="RE15974P"/>
    <property type="match status" value="1"/>
</dbReference>
<protein>
    <submittedName>
        <fullName evidence="3">Uncharacterized protein</fullName>
    </submittedName>
</protein>
<dbReference type="Proteomes" id="UP000521872">
    <property type="component" value="Unassembled WGS sequence"/>
</dbReference>
<organism evidence="3 4">
    <name type="scientific">Agrocybe pediades</name>
    <dbReference type="NCBI Taxonomy" id="84607"/>
    <lineage>
        <taxon>Eukaryota</taxon>
        <taxon>Fungi</taxon>
        <taxon>Dikarya</taxon>
        <taxon>Basidiomycota</taxon>
        <taxon>Agaricomycotina</taxon>
        <taxon>Agaricomycetes</taxon>
        <taxon>Agaricomycetidae</taxon>
        <taxon>Agaricales</taxon>
        <taxon>Agaricineae</taxon>
        <taxon>Strophariaceae</taxon>
        <taxon>Agrocybe</taxon>
    </lineage>
</organism>
<keyword evidence="2" id="KW-0560">Oxidoreductase</keyword>
<dbReference type="PRINTS" id="PR00081">
    <property type="entry name" value="GDHRDH"/>
</dbReference>
<dbReference type="InterPro" id="IPR002347">
    <property type="entry name" value="SDR_fam"/>
</dbReference>
<dbReference type="EMBL" id="JAACJL010000031">
    <property type="protein sequence ID" value="KAF4616505.1"/>
    <property type="molecule type" value="Genomic_DNA"/>
</dbReference>
<evidence type="ECO:0000313" key="4">
    <source>
        <dbReference type="Proteomes" id="UP000521872"/>
    </source>
</evidence>
<dbReference type="InterPro" id="IPR036291">
    <property type="entry name" value="NAD(P)-bd_dom_sf"/>
</dbReference>
<evidence type="ECO:0000313" key="3">
    <source>
        <dbReference type="EMBL" id="KAF4616505.1"/>
    </source>
</evidence>
<dbReference type="Pfam" id="PF13561">
    <property type="entry name" value="adh_short_C2"/>
    <property type="match status" value="1"/>
</dbReference>
<name>A0A8H4QSB9_9AGAR</name>
<keyword evidence="4" id="KW-1185">Reference proteome</keyword>
<proteinExistence type="inferred from homology"/>
<accession>A0A8H4QSB9</accession>
<dbReference type="Gene3D" id="3.40.50.720">
    <property type="entry name" value="NAD(P)-binding Rossmann-like Domain"/>
    <property type="match status" value="1"/>
</dbReference>